<accession>A0ACD5F9F5</accession>
<protein>
    <submittedName>
        <fullName evidence="1">Uncharacterized protein</fullName>
    </submittedName>
</protein>
<reference evidence="1" key="1">
    <citation type="submission" date="2024-10" db="EMBL/GenBank/DDBJ databases">
        <title>Strain of Rhizobium-related bacteria isolated fromm roots of Vavilovia formosa.</title>
        <authorList>
            <person name="Kimeklis A."/>
            <person name="Afonin A."/>
        </authorList>
    </citation>
    <scope>NUCLEOTIDE SEQUENCE</scope>
    <source>
        <strain evidence="1">Vaf12</strain>
    </source>
</reference>
<organism evidence="1 2">
    <name type="scientific">Rhizobium leguminosarum</name>
    <dbReference type="NCBI Taxonomy" id="384"/>
    <lineage>
        <taxon>Bacteria</taxon>
        <taxon>Pseudomonadati</taxon>
        <taxon>Pseudomonadota</taxon>
        <taxon>Alphaproteobacteria</taxon>
        <taxon>Hyphomicrobiales</taxon>
        <taxon>Rhizobiaceae</taxon>
        <taxon>Rhizobium/Agrobacterium group</taxon>
        <taxon>Rhizobium</taxon>
    </lineage>
</organism>
<name>A0ACD5F9F5_RHILE</name>
<evidence type="ECO:0000313" key="1">
    <source>
        <dbReference type="EMBL" id="XKQ42014.1"/>
    </source>
</evidence>
<dbReference type="EMBL" id="CP171844">
    <property type="protein sequence ID" value="XKQ42014.1"/>
    <property type="molecule type" value="Genomic_DNA"/>
</dbReference>
<evidence type="ECO:0000313" key="2">
    <source>
        <dbReference type="Proteomes" id="UP000076193"/>
    </source>
</evidence>
<sequence length="176" mass="19100">MNIDIGNERDWQKIADPSAVRIIHVERANPAYLPLAEQIADILASFLSAHAYMRDGQGNCGEVSAIAHAVATCAGYKPRLLGGNCLDAEGQAPFGRRGGHYWVEMPDGVVIDGAGSNRVQIYRPEATGYRLIPIVGYRRGGACMRKAKTWLDLSATIQKAIAKQGANFLWSQMEAA</sequence>
<gene>
    <name evidence="1" type="ORF">A4A59_009095</name>
</gene>
<proteinExistence type="predicted"/>
<dbReference type="Proteomes" id="UP000076193">
    <property type="component" value="Chromosome"/>
</dbReference>